<dbReference type="Pfam" id="PF03022">
    <property type="entry name" value="MRJP"/>
    <property type="match status" value="1"/>
</dbReference>
<sequence length="804" mass="87972">MFAFLPIVSLCAASALAQSSSSVFDFLEFPPAGTPDPNSTLANSVARPPFSLTSNPALTEALLHYDTGFYGELELVHAYYNYWPVGVGVASDGTVFTTFPRGNETYTLAVFSSPTTEAPWPNEEWNTPPAFANESSPGYSVATEKFLLIQSVVVDGLDRVWALDTGRPEVNGSYLLAAVPGGPKLVGFYLNGTNFATYTFPANVVYADSSINDVRFDLRGPGYAYITDSSPNRPGLVVLNLATGESWRHLDGHASVSPDTSFVPVFDGVPFYLYPVTTPYAINNFGLYAADGIALSADGQYLYFSPLASRHFWRIPTSYLKQQPGPTNPAAYLLAKQAVQSLGESGSNADGMETDSSGYIYSGAPEHNAVVRYNPATGIMEPFVRSPFIQWPDTLSVATLQSGGSYVYFTCCGSDQTIRTGLTSARGRGLCSGHPSTPVKQRSWIDETTAQLDLWDIRLHDADCTMISFDILPYELFALHIVKSHGLAKTASMERESGYCRLIEGAGIVTHLRAEGREPRTNWRSKLRKLRTVRDVNIRAWSLGPPSKLVCSDIAIRACWNNRCDGAASAFVHELAMPVRDNRVRGLRPPATRAPELASSFLTTRHDDGTPLERQLALPNEQWMRWSTPSDAHLDAMCLLAVHSLASSSPNVDAVLLQILALSNTIFSAQPDSKYASLALWRERLSHQDAQLIYLTLADAAEPIAFLFAHPRLHDPSLPVSSTTESLHVWLAGVLPEYRKHGCLALMMAKLAMHAARPLTVCTTPATYPDMYRWLVRNGWLEERGLADGKLMLAKVVPRPAQAA</sequence>
<evidence type="ECO:0000313" key="6">
    <source>
        <dbReference type="Proteomes" id="UP000194127"/>
    </source>
</evidence>
<dbReference type="SUPFAM" id="SSF63829">
    <property type="entry name" value="Calcium-dependent phosphotriesterase"/>
    <property type="match status" value="1"/>
</dbReference>
<dbReference type="Gene3D" id="3.40.630.30">
    <property type="match status" value="1"/>
</dbReference>
<dbReference type="PANTHER" id="PTHR10009">
    <property type="entry name" value="PROTEIN YELLOW-RELATED"/>
    <property type="match status" value="1"/>
</dbReference>
<protein>
    <recommendedName>
        <fullName evidence="7">N-acetyltransferase domain-containing protein</fullName>
    </recommendedName>
</protein>
<dbReference type="GeneID" id="36329686"/>
<dbReference type="Gene3D" id="2.120.10.30">
    <property type="entry name" value="TolB, C-terminal domain"/>
    <property type="match status" value="1"/>
</dbReference>
<dbReference type="PANTHER" id="PTHR10009:SF18">
    <property type="entry name" value="PROTEIN YELLOW-LIKE PROTEIN"/>
    <property type="match status" value="1"/>
</dbReference>
<keyword evidence="6" id="KW-1185">Reference proteome</keyword>
<dbReference type="STRING" id="670580.A0A1X6N7R5"/>
<name>A0A1X6N7R5_9APHY</name>
<dbReference type="EMBL" id="KZ110594">
    <property type="protein sequence ID" value="OSX64530.1"/>
    <property type="molecule type" value="Genomic_DNA"/>
</dbReference>
<evidence type="ECO:0000256" key="4">
    <source>
        <dbReference type="SAM" id="SignalP"/>
    </source>
</evidence>
<dbReference type="InterPro" id="IPR011042">
    <property type="entry name" value="6-blade_b-propeller_TolB-like"/>
</dbReference>
<dbReference type="RefSeq" id="XP_024341324.1">
    <property type="nucleotide sequence ID" value="XM_024484737.1"/>
</dbReference>
<dbReference type="AlphaFoldDB" id="A0A1X6N7R5"/>
<dbReference type="InterPro" id="IPR016181">
    <property type="entry name" value="Acyl_CoA_acyltransferase"/>
</dbReference>
<feature type="signal peptide" evidence="4">
    <location>
        <begin position="1"/>
        <end position="17"/>
    </location>
</feature>
<proteinExistence type="inferred from homology"/>
<dbReference type="OrthoDB" id="2794762at2759"/>
<comment type="similarity">
    <text evidence="2">Belongs to the major royal jelly protein family.</text>
</comment>
<organism evidence="5 6">
    <name type="scientific">Postia placenta MAD-698-R-SB12</name>
    <dbReference type="NCBI Taxonomy" id="670580"/>
    <lineage>
        <taxon>Eukaryota</taxon>
        <taxon>Fungi</taxon>
        <taxon>Dikarya</taxon>
        <taxon>Basidiomycota</taxon>
        <taxon>Agaricomycotina</taxon>
        <taxon>Agaricomycetes</taxon>
        <taxon>Polyporales</taxon>
        <taxon>Adustoporiaceae</taxon>
        <taxon>Rhodonia</taxon>
    </lineage>
</organism>
<reference evidence="5 6" key="1">
    <citation type="submission" date="2017-04" db="EMBL/GenBank/DDBJ databases">
        <title>Genome Sequence of the Model Brown-Rot Fungus Postia placenta SB12.</title>
        <authorList>
            <consortium name="DOE Joint Genome Institute"/>
            <person name="Gaskell J."/>
            <person name="Kersten P."/>
            <person name="Larrondo L.F."/>
            <person name="Canessa P."/>
            <person name="Martinez D."/>
            <person name="Hibbett D."/>
            <person name="Schmoll M."/>
            <person name="Kubicek C.P."/>
            <person name="Martinez A.T."/>
            <person name="Yadav J."/>
            <person name="Master E."/>
            <person name="Magnuson J.K."/>
            <person name="James T."/>
            <person name="Yaver D."/>
            <person name="Berka R."/>
            <person name="Labutti K."/>
            <person name="Lipzen A."/>
            <person name="Aerts A."/>
            <person name="Barry K."/>
            <person name="Henrissat B."/>
            <person name="Blanchette R."/>
            <person name="Grigoriev I."/>
            <person name="Cullen D."/>
        </authorList>
    </citation>
    <scope>NUCLEOTIDE SEQUENCE [LARGE SCALE GENOMIC DNA]</scope>
    <source>
        <strain evidence="5 6">MAD-698-R-SB12</strain>
    </source>
</reference>
<accession>A0A1X6N7R5</accession>
<evidence type="ECO:0000313" key="5">
    <source>
        <dbReference type="EMBL" id="OSX64530.1"/>
    </source>
</evidence>
<dbReference type="GO" id="GO:0005576">
    <property type="term" value="C:extracellular region"/>
    <property type="evidence" value="ECO:0007669"/>
    <property type="project" value="UniProtKB-SubCell"/>
</dbReference>
<feature type="chain" id="PRO_5010854958" description="N-acetyltransferase domain-containing protein" evidence="4">
    <location>
        <begin position="18"/>
        <end position="804"/>
    </location>
</feature>
<dbReference type="Proteomes" id="UP000194127">
    <property type="component" value="Unassembled WGS sequence"/>
</dbReference>
<evidence type="ECO:0000256" key="2">
    <source>
        <dbReference type="ARBA" id="ARBA00009127"/>
    </source>
</evidence>
<gene>
    <name evidence="5" type="ORF">POSPLADRAFT_1136867</name>
</gene>
<keyword evidence="4" id="KW-0732">Signal</keyword>
<evidence type="ECO:0008006" key="7">
    <source>
        <dbReference type="Google" id="ProtNLM"/>
    </source>
</evidence>
<dbReference type="InterPro" id="IPR017996">
    <property type="entry name" value="MRJP/yellow-related"/>
</dbReference>
<dbReference type="SUPFAM" id="SSF55729">
    <property type="entry name" value="Acyl-CoA N-acyltransferases (Nat)"/>
    <property type="match status" value="1"/>
</dbReference>
<keyword evidence="3" id="KW-0964">Secreted</keyword>
<evidence type="ECO:0000256" key="3">
    <source>
        <dbReference type="ARBA" id="ARBA00022525"/>
    </source>
</evidence>
<comment type="subcellular location">
    <subcellularLocation>
        <location evidence="1">Secreted</location>
    </subcellularLocation>
</comment>
<evidence type="ECO:0000256" key="1">
    <source>
        <dbReference type="ARBA" id="ARBA00004613"/>
    </source>
</evidence>